<sequence length="359" mass="41585">MVKNEKERTRSRVLEKLAERNGSRRPVYWSDSSKEPQSKCKYSGEWKDGKRHGYGVLIFSNGDKYEGEWERNLRQGNGSFWESGNHKLHQKYTGEWKRDRMHGFGVFYYPQREKYEGYWRHDKRHGIGRMEYSDHVSSHTSKADVATIYDGAWYDDQRSGQGVHFLPYGDRYHGSWNADKKEGSGKYYYKTTNRIYVGEWIDGTPKCGTYENGTDDTKISTPTCSSKLPKLELVDSQRILCESVKQIRRERSGDRISVCGHDEKLLTLNTLAHNESVQLPEELFDRSTLDRLNDSFSRIQVSETKNGIGAKQLKQLAQSIDMQFDTYRANELMDDVGITDDTLLTFPECVEMLSLITGI</sequence>
<comment type="subcellular location">
    <subcellularLocation>
        <location evidence="1">Cytoplasmic vesicle</location>
        <location evidence="1">Secretory vesicle</location>
        <location evidence="1">Acrosome</location>
    </subcellularLocation>
</comment>
<evidence type="ECO:0000256" key="4">
    <source>
        <dbReference type="ARBA" id="ARBA00039854"/>
    </source>
</evidence>
<dbReference type="InterPro" id="IPR003409">
    <property type="entry name" value="MORN"/>
</dbReference>
<keyword evidence="2" id="KW-0677">Repeat</keyword>
<dbReference type="AlphaFoldDB" id="F0WP51"/>
<accession>F0WP51</accession>
<proteinExistence type="predicted"/>
<dbReference type="GO" id="GO:0001669">
    <property type="term" value="C:acrosomal vesicle"/>
    <property type="evidence" value="ECO:0007669"/>
    <property type="project" value="UniProtKB-SubCell"/>
</dbReference>
<reference evidence="6" key="1">
    <citation type="journal article" date="2011" name="PLoS Biol.">
        <title>Gene gain and loss during evolution of obligate parasitism in the white rust pathogen of Arabidopsis thaliana.</title>
        <authorList>
            <person name="Kemen E."/>
            <person name="Gardiner A."/>
            <person name="Schultz-Larsen T."/>
            <person name="Kemen A.C."/>
            <person name="Balmuth A.L."/>
            <person name="Robert-Seilaniantz A."/>
            <person name="Bailey K."/>
            <person name="Holub E."/>
            <person name="Studholme D.J."/>
            <person name="Maclean D."/>
            <person name="Jones J.D."/>
        </authorList>
    </citation>
    <scope>NUCLEOTIDE SEQUENCE</scope>
</reference>
<protein>
    <recommendedName>
        <fullName evidence="4">MORN repeat-containing protein 3</fullName>
    </recommendedName>
</protein>
<dbReference type="SUPFAM" id="SSF82185">
    <property type="entry name" value="Histone H3 K4-specific methyltransferase SET7/9 N-terminal domain"/>
    <property type="match status" value="2"/>
</dbReference>
<evidence type="ECO:0000256" key="3">
    <source>
        <dbReference type="ARBA" id="ARBA00023329"/>
    </source>
</evidence>
<dbReference type="Gene3D" id="2.20.110.10">
    <property type="entry name" value="Histone H3 K4-specific methyltransferase SET7/9 N-terminal domain"/>
    <property type="match status" value="3"/>
</dbReference>
<dbReference type="PANTHER" id="PTHR46511:SF1">
    <property type="entry name" value="MORN REPEAT-CONTAINING PROTEIN 3"/>
    <property type="match status" value="1"/>
</dbReference>
<evidence type="ECO:0000313" key="6">
    <source>
        <dbReference type="EMBL" id="CCA23095.1"/>
    </source>
</evidence>
<dbReference type="EMBL" id="FR824225">
    <property type="protein sequence ID" value="CCA23095.1"/>
    <property type="molecule type" value="Genomic_DNA"/>
</dbReference>
<evidence type="ECO:0000256" key="5">
    <source>
        <dbReference type="ARBA" id="ARBA00045851"/>
    </source>
</evidence>
<evidence type="ECO:0000256" key="2">
    <source>
        <dbReference type="ARBA" id="ARBA00022737"/>
    </source>
</evidence>
<dbReference type="SMART" id="SM00698">
    <property type="entry name" value="MORN"/>
    <property type="match status" value="6"/>
</dbReference>
<dbReference type="InterPro" id="IPR052472">
    <property type="entry name" value="MORN3"/>
</dbReference>
<evidence type="ECO:0000256" key="1">
    <source>
        <dbReference type="ARBA" id="ARBA00004218"/>
    </source>
</evidence>
<reference evidence="6" key="2">
    <citation type="submission" date="2011-02" db="EMBL/GenBank/DDBJ databases">
        <authorList>
            <person name="MacLean D."/>
        </authorList>
    </citation>
    <scope>NUCLEOTIDE SEQUENCE</scope>
</reference>
<comment type="function">
    <text evidence="5">Assembles a suppression complex (suppresome) by tethering SIRT1 and MDM2 to regulate composite modifications of p53/TP53. Confers both deacetylation-mediated functional inactivation, by SIRT1, and ubiquitination-dependent degradation, by MDM2, of p53/TP53, promoting a proliferative and cell survival behaviors. May play a role in the regulation of spermatogenesis.</text>
</comment>
<name>F0WP51_9STRA</name>
<gene>
    <name evidence="6" type="primary">AlNc14C180G8199</name>
    <name evidence="6" type="ORF">ALNC14_092380</name>
</gene>
<dbReference type="PANTHER" id="PTHR46511">
    <property type="entry name" value="MORN REPEAT-CONTAINING PROTEIN 3"/>
    <property type="match status" value="1"/>
</dbReference>
<organism evidence="6">
    <name type="scientific">Albugo laibachii Nc14</name>
    <dbReference type="NCBI Taxonomy" id="890382"/>
    <lineage>
        <taxon>Eukaryota</taxon>
        <taxon>Sar</taxon>
        <taxon>Stramenopiles</taxon>
        <taxon>Oomycota</taxon>
        <taxon>Peronosporomycetes</taxon>
        <taxon>Albuginales</taxon>
        <taxon>Albuginaceae</taxon>
        <taxon>Albugo</taxon>
    </lineage>
</organism>
<keyword evidence="3" id="KW-0968">Cytoplasmic vesicle</keyword>
<dbReference type="Pfam" id="PF02493">
    <property type="entry name" value="MORN"/>
    <property type="match status" value="6"/>
</dbReference>
<dbReference type="HOGENOM" id="CLU_048830_0_0_1"/>